<dbReference type="EMBL" id="FXZD01000013">
    <property type="protein sequence ID" value="SMY04099.1"/>
    <property type="molecule type" value="Genomic_DNA"/>
</dbReference>
<dbReference type="Proteomes" id="UP000234433">
    <property type="component" value="Unassembled WGS sequence"/>
</dbReference>
<feature type="region of interest" description="Disordered" evidence="1">
    <location>
        <begin position="57"/>
        <end position="76"/>
    </location>
</feature>
<sequence length="76" mass="8063">MDELILPSKAYEKHLAEVQDFLASVGMVATARCQYCGAAISDPKSLTARAGSVCRTRHAKNDPGATPAKKSRTEAA</sequence>
<accession>A0A2H1KWS8</accession>
<evidence type="ECO:0000313" key="3">
    <source>
        <dbReference type="Proteomes" id="UP000234433"/>
    </source>
</evidence>
<evidence type="ECO:0000313" key="2">
    <source>
        <dbReference type="EMBL" id="SMY04099.1"/>
    </source>
</evidence>
<name>A0A2H1KWS8_9MICO</name>
<dbReference type="AlphaFoldDB" id="A0A2H1KWS8"/>
<protein>
    <submittedName>
        <fullName evidence="2">Uncharacterized protein</fullName>
    </submittedName>
</protein>
<evidence type="ECO:0000256" key="1">
    <source>
        <dbReference type="SAM" id="MobiDB-lite"/>
    </source>
</evidence>
<organism evidence="2 3">
    <name type="scientific">Brevibacterium antiquum CNRZ 918</name>
    <dbReference type="NCBI Taxonomy" id="1255637"/>
    <lineage>
        <taxon>Bacteria</taxon>
        <taxon>Bacillati</taxon>
        <taxon>Actinomycetota</taxon>
        <taxon>Actinomycetes</taxon>
        <taxon>Micrococcales</taxon>
        <taxon>Brevibacteriaceae</taxon>
        <taxon>Brevibacterium</taxon>
    </lineage>
</organism>
<reference evidence="2 3" key="1">
    <citation type="submission" date="2017-03" db="EMBL/GenBank/DDBJ databases">
        <authorList>
            <person name="Afonso C.L."/>
            <person name="Miller P.J."/>
            <person name="Scott M.A."/>
            <person name="Spackman E."/>
            <person name="Goraichik I."/>
            <person name="Dimitrov K.M."/>
            <person name="Suarez D.L."/>
            <person name="Swayne D.E."/>
        </authorList>
    </citation>
    <scope>NUCLEOTIDE SEQUENCE [LARGE SCALE GENOMIC DNA]</scope>
    <source>
        <strain evidence="2 3">CNRZ 918</strain>
    </source>
</reference>
<proteinExistence type="predicted"/>
<gene>
    <name evidence="2" type="ORF">BANT918_02975</name>
</gene>
<dbReference type="RefSeq" id="WP_101620980.1">
    <property type="nucleotide sequence ID" value="NZ_FXZD01000013.1"/>
</dbReference>